<keyword evidence="1" id="KW-0378">Hydrolase</keyword>
<evidence type="ECO:0000313" key="1">
    <source>
        <dbReference type="EMBL" id="SAK50535.1"/>
    </source>
</evidence>
<reference evidence="1" key="1">
    <citation type="submission" date="2016-01" db="EMBL/GenBank/DDBJ databases">
        <authorList>
            <person name="Peeters C."/>
        </authorList>
    </citation>
    <scope>NUCLEOTIDE SEQUENCE [LARGE SCALE GENOMIC DNA]</scope>
    <source>
        <strain evidence="1">LMG 29325</strain>
    </source>
</reference>
<dbReference type="InterPro" id="IPR029069">
    <property type="entry name" value="HotDog_dom_sf"/>
</dbReference>
<dbReference type="CDD" id="cd00586">
    <property type="entry name" value="4HBT"/>
    <property type="match status" value="1"/>
</dbReference>
<evidence type="ECO:0000313" key="2">
    <source>
        <dbReference type="Proteomes" id="UP000054596"/>
    </source>
</evidence>
<accession>A0A157ZYD7</accession>
<dbReference type="STRING" id="1777143.AWB82_01433"/>
<dbReference type="OrthoDB" id="21822at2"/>
<dbReference type="AlphaFoldDB" id="A0A157ZYD7"/>
<gene>
    <name evidence="1" type="ORF">AWB82_01433</name>
</gene>
<comment type="caution">
    <text evidence="1">The sequence shown here is derived from an EMBL/GenBank/DDBJ whole genome shotgun (WGS) entry which is preliminary data.</text>
</comment>
<dbReference type="RefSeq" id="WP_086966445.1">
    <property type="nucleotide sequence ID" value="NZ_FCOJ02000007.1"/>
</dbReference>
<dbReference type="SUPFAM" id="SSF54637">
    <property type="entry name" value="Thioesterase/thiol ester dehydrase-isomerase"/>
    <property type="match status" value="1"/>
</dbReference>
<dbReference type="Gene3D" id="3.10.129.10">
    <property type="entry name" value="Hotdog Thioesterase"/>
    <property type="match status" value="1"/>
</dbReference>
<dbReference type="EC" id="3.1.2.28" evidence="1"/>
<dbReference type="Pfam" id="PF13279">
    <property type="entry name" value="4HBT_2"/>
    <property type="match status" value="1"/>
</dbReference>
<dbReference type="EMBL" id="FCOJ02000007">
    <property type="protein sequence ID" value="SAK50535.1"/>
    <property type="molecule type" value="Genomic_DNA"/>
</dbReference>
<sequence>MTAAKEFHCDKFVRFQHCDPAGIVFYPQYFVLFHEVIEDWFNDGLDVVYARFIGTERLGIPTVSIQAEFIAPSKHGEILRFGLQVQGVGKSSIKMRLTARVGAEVRAKVDQTVVLFSLENRSTVAVPSELKQKMMQYSTHG</sequence>
<name>A0A157ZYD7_9BURK</name>
<proteinExistence type="predicted"/>
<organism evidence="1 2">
    <name type="scientific">Caballeronia glebae</name>
    <dbReference type="NCBI Taxonomy" id="1777143"/>
    <lineage>
        <taxon>Bacteria</taxon>
        <taxon>Pseudomonadati</taxon>
        <taxon>Pseudomonadota</taxon>
        <taxon>Betaproteobacteria</taxon>
        <taxon>Burkholderiales</taxon>
        <taxon>Burkholderiaceae</taxon>
        <taxon>Caballeronia</taxon>
    </lineage>
</organism>
<keyword evidence="2" id="KW-1185">Reference proteome</keyword>
<protein>
    <submittedName>
        <fullName evidence="1">1,4-dihydroxy-2-naphthoyl-CoA hydrolase</fullName>
        <ecNumber evidence="1">3.1.2.28</ecNumber>
    </submittedName>
</protein>
<dbReference type="Proteomes" id="UP000054596">
    <property type="component" value="Unassembled WGS sequence"/>
</dbReference>
<dbReference type="GO" id="GO:0061522">
    <property type="term" value="F:1,4-dihydroxy-2-naphthoyl-CoA thioesterase activity"/>
    <property type="evidence" value="ECO:0007669"/>
    <property type="project" value="UniProtKB-EC"/>
</dbReference>